<dbReference type="RefSeq" id="WP_208882139.1">
    <property type="nucleotide sequence ID" value="NZ_CP031320.1"/>
</dbReference>
<accession>A0A345XVT6</accession>
<reference evidence="1 2" key="1">
    <citation type="submission" date="2018-07" db="EMBL/GenBank/DDBJ databases">
        <title>Draft genome of the type strain Streptomyces armeniacus ATCC 15676.</title>
        <authorList>
            <person name="Labana P."/>
            <person name="Gosse J.T."/>
            <person name="Boddy C.N."/>
        </authorList>
    </citation>
    <scope>NUCLEOTIDE SEQUENCE [LARGE SCALE GENOMIC DNA]</scope>
    <source>
        <strain evidence="1 2">ATCC 15676</strain>
    </source>
</reference>
<evidence type="ECO:0000313" key="2">
    <source>
        <dbReference type="Proteomes" id="UP000254425"/>
    </source>
</evidence>
<gene>
    <name evidence="1" type="ORF">DVA86_27080</name>
</gene>
<name>A0A345XVT6_9ACTN</name>
<dbReference type="Proteomes" id="UP000254425">
    <property type="component" value="Chromosome"/>
</dbReference>
<protein>
    <submittedName>
        <fullName evidence="1">Uncharacterized protein</fullName>
    </submittedName>
</protein>
<dbReference type="KEGG" id="sarm:DVA86_27080"/>
<keyword evidence="2" id="KW-1185">Reference proteome</keyword>
<proteinExistence type="predicted"/>
<dbReference type="EMBL" id="CP031320">
    <property type="protein sequence ID" value="AXK35752.1"/>
    <property type="molecule type" value="Genomic_DNA"/>
</dbReference>
<dbReference type="AlphaFoldDB" id="A0A345XVT6"/>
<sequence>MLFSQHGDGGVQAFNAYLNGDYVTAELISGADPALAASEDDRFIPPRNTSQWEHAAKRLDEGGILVLCAPSGNGRRTAAVKLLRAAGNDRLTLFDLEPEWSRPSTKPLPKDRNAGYVLDLSDIPEPPADRFGVDLATLGADLRKHDSFLVVLATPGDWHGQWAETTLSFAIPLESPDARRLAETELAALGHPERLDWLDGPKFTPIWSANPSAREARRLARLVSDAPNEDAVPTLVEKFGDWHTTVEDLLSKVPKRDGDPTLLSTRATVWSGALLHGGQRSSVIKAADDLLTQMNMPREGFHVLADATTSCRLEAADIRPDGDRVYHDKTKEGLPEALLRHLWEEFPTQTELLRKWATGVAANRTIPEDDARLVTRALLRLAVHRHDRAILDTLANGLTGPRRSLAVETFTTAADAPELGRYVRDRLRQWVDASNPQSDRVDLVIDICAGKWGIKQPALALTRLGKASGHKDFGSTKLIQAFEQLARHQQQKVQEAVGQWLGQTRLEHDERLRRQTLGAFMALVSSDLGTDVVLNDAQKPETRRQLVWAWQALLSTDNATEAVEAQLMHWHERFREDPHRREPVVDLLADIYTPPRFRAGLGRFMVAEPTSVHPFWQQVLELAAHRDLMFRKAAVQ</sequence>
<organism evidence="1 2">
    <name type="scientific">Streptomyces armeniacus</name>
    <dbReference type="NCBI Taxonomy" id="83291"/>
    <lineage>
        <taxon>Bacteria</taxon>
        <taxon>Bacillati</taxon>
        <taxon>Actinomycetota</taxon>
        <taxon>Actinomycetes</taxon>
        <taxon>Kitasatosporales</taxon>
        <taxon>Streptomycetaceae</taxon>
        <taxon>Streptomyces</taxon>
    </lineage>
</organism>
<evidence type="ECO:0000313" key="1">
    <source>
        <dbReference type="EMBL" id="AXK35752.1"/>
    </source>
</evidence>